<gene>
    <name evidence="2" type="ORF">ACHAWU_009627</name>
</gene>
<evidence type="ECO:0000313" key="3">
    <source>
        <dbReference type="Proteomes" id="UP001530293"/>
    </source>
</evidence>
<feature type="region of interest" description="Disordered" evidence="1">
    <location>
        <begin position="1"/>
        <end position="52"/>
    </location>
</feature>
<protein>
    <submittedName>
        <fullName evidence="2">Uncharacterized protein</fullName>
    </submittedName>
</protein>
<evidence type="ECO:0000256" key="1">
    <source>
        <dbReference type="SAM" id="MobiDB-lite"/>
    </source>
</evidence>
<evidence type="ECO:0000313" key="2">
    <source>
        <dbReference type="EMBL" id="KAL3760948.1"/>
    </source>
</evidence>
<comment type="caution">
    <text evidence="2">The sequence shown here is derived from an EMBL/GenBank/DDBJ whole genome shotgun (WGS) entry which is preliminary data.</text>
</comment>
<dbReference type="AlphaFoldDB" id="A0ABD3MAY4"/>
<accession>A0ABD3MAY4</accession>
<proteinExistence type="predicted"/>
<reference evidence="2 3" key="1">
    <citation type="submission" date="2024-10" db="EMBL/GenBank/DDBJ databases">
        <title>Updated reference genomes for cyclostephanoid diatoms.</title>
        <authorList>
            <person name="Roberts W.R."/>
            <person name="Alverson A.J."/>
        </authorList>
    </citation>
    <scope>NUCLEOTIDE SEQUENCE [LARGE SCALE GENOMIC DNA]</scope>
    <source>
        <strain evidence="2 3">AJA232-27</strain>
    </source>
</reference>
<sequence>MLYAEEDVSLNTTGAKNFHPGRNLTVSFSKNHSYRRSPGQDNGSNITERDRDISNRVRSGRQVMPEPDVASRRQRLDGSCWAPLEADKPGTTIPIQIKYMSSCK</sequence>
<organism evidence="2 3">
    <name type="scientific">Discostella pseudostelligera</name>
    <dbReference type="NCBI Taxonomy" id="259834"/>
    <lineage>
        <taxon>Eukaryota</taxon>
        <taxon>Sar</taxon>
        <taxon>Stramenopiles</taxon>
        <taxon>Ochrophyta</taxon>
        <taxon>Bacillariophyta</taxon>
        <taxon>Coscinodiscophyceae</taxon>
        <taxon>Thalassiosirophycidae</taxon>
        <taxon>Stephanodiscales</taxon>
        <taxon>Stephanodiscaceae</taxon>
        <taxon>Discostella</taxon>
    </lineage>
</organism>
<dbReference type="Proteomes" id="UP001530293">
    <property type="component" value="Unassembled WGS sequence"/>
</dbReference>
<dbReference type="EMBL" id="JALLBG020000168">
    <property type="protein sequence ID" value="KAL3760948.1"/>
    <property type="molecule type" value="Genomic_DNA"/>
</dbReference>
<name>A0ABD3MAY4_9STRA</name>
<keyword evidence="3" id="KW-1185">Reference proteome</keyword>